<evidence type="ECO:0000256" key="6">
    <source>
        <dbReference type="ARBA" id="ARBA00022695"/>
    </source>
</evidence>
<dbReference type="UniPathway" id="UPA00253">
    <property type="reaction ID" value="UER00332"/>
</dbReference>
<dbReference type="SUPFAM" id="SSF52374">
    <property type="entry name" value="Nucleotidylyl transferase"/>
    <property type="match status" value="1"/>
</dbReference>
<comment type="function">
    <text evidence="1 11">Catalyzes the reversible adenylation of nicotinate mononucleotide (NaMN) to nicotinic acid adenine dinucleotide (NaAD).</text>
</comment>
<dbReference type="CDD" id="cd02165">
    <property type="entry name" value="NMNAT"/>
    <property type="match status" value="1"/>
</dbReference>
<accession>A0A7C5L729</accession>
<comment type="similarity">
    <text evidence="3 11">Belongs to the NadD family.</text>
</comment>
<dbReference type="PANTHER" id="PTHR39321">
    <property type="entry name" value="NICOTINATE-NUCLEOTIDE ADENYLYLTRANSFERASE-RELATED"/>
    <property type="match status" value="1"/>
</dbReference>
<dbReference type="Proteomes" id="UP000885792">
    <property type="component" value="Unassembled WGS sequence"/>
</dbReference>
<reference evidence="13" key="1">
    <citation type="journal article" date="2020" name="mSystems">
        <title>Genome- and Community-Level Interaction Insights into Carbon Utilization and Element Cycling Functions of Hydrothermarchaeota in Hydrothermal Sediment.</title>
        <authorList>
            <person name="Zhou Z."/>
            <person name="Liu Y."/>
            <person name="Xu W."/>
            <person name="Pan J."/>
            <person name="Luo Z.H."/>
            <person name="Li M."/>
        </authorList>
    </citation>
    <scope>NUCLEOTIDE SEQUENCE [LARGE SCALE GENOMIC DNA]</scope>
    <source>
        <strain evidence="13">HyVt-501</strain>
    </source>
</reference>
<dbReference type="NCBIfam" id="TIGR00125">
    <property type="entry name" value="cyt_tran_rel"/>
    <property type="match status" value="1"/>
</dbReference>
<comment type="caution">
    <text evidence="13">The sequence shown here is derived from an EMBL/GenBank/DDBJ whole genome shotgun (WGS) entry which is preliminary data.</text>
</comment>
<dbReference type="EMBL" id="DRNB01000349">
    <property type="protein sequence ID" value="HHJ65091.1"/>
    <property type="molecule type" value="Genomic_DNA"/>
</dbReference>
<dbReference type="GO" id="GO:0009435">
    <property type="term" value="P:NAD+ biosynthetic process"/>
    <property type="evidence" value="ECO:0007669"/>
    <property type="project" value="UniProtKB-UniRule"/>
</dbReference>
<evidence type="ECO:0000256" key="11">
    <source>
        <dbReference type="HAMAP-Rule" id="MF_00244"/>
    </source>
</evidence>
<comment type="catalytic activity">
    <reaction evidence="10 11">
        <text>nicotinate beta-D-ribonucleotide + ATP + H(+) = deamido-NAD(+) + diphosphate</text>
        <dbReference type="Rhea" id="RHEA:22860"/>
        <dbReference type="ChEBI" id="CHEBI:15378"/>
        <dbReference type="ChEBI" id="CHEBI:30616"/>
        <dbReference type="ChEBI" id="CHEBI:33019"/>
        <dbReference type="ChEBI" id="CHEBI:57502"/>
        <dbReference type="ChEBI" id="CHEBI:58437"/>
        <dbReference type="EC" id="2.7.7.18"/>
    </reaction>
</comment>
<evidence type="ECO:0000256" key="8">
    <source>
        <dbReference type="ARBA" id="ARBA00022840"/>
    </source>
</evidence>
<evidence type="ECO:0000256" key="10">
    <source>
        <dbReference type="ARBA" id="ARBA00048721"/>
    </source>
</evidence>
<keyword evidence="4 11" id="KW-0662">Pyridine nucleotide biosynthesis</keyword>
<dbReference type="GO" id="GO:0004515">
    <property type="term" value="F:nicotinate-nucleotide adenylyltransferase activity"/>
    <property type="evidence" value="ECO:0007669"/>
    <property type="project" value="UniProtKB-UniRule"/>
</dbReference>
<evidence type="ECO:0000256" key="2">
    <source>
        <dbReference type="ARBA" id="ARBA00005019"/>
    </source>
</evidence>
<dbReference type="NCBIfam" id="TIGR00482">
    <property type="entry name" value="nicotinate (nicotinamide) nucleotide adenylyltransferase"/>
    <property type="match status" value="1"/>
</dbReference>
<organism evidence="13">
    <name type="scientific">Aquifex aeolicus</name>
    <dbReference type="NCBI Taxonomy" id="63363"/>
    <lineage>
        <taxon>Bacteria</taxon>
        <taxon>Pseudomonadati</taxon>
        <taxon>Aquificota</taxon>
        <taxon>Aquificia</taxon>
        <taxon>Aquificales</taxon>
        <taxon>Aquificaceae</taxon>
        <taxon>Aquifex</taxon>
    </lineage>
</organism>
<keyword evidence="9 11" id="KW-0520">NAD</keyword>
<evidence type="ECO:0000256" key="5">
    <source>
        <dbReference type="ARBA" id="ARBA00022679"/>
    </source>
</evidence>
<evidence type="ECO:0000256" key="1">
    <source>
        <dbReference type="ARBA" id="ARBA00002324"/>
    </source>
</evidence>
<gene>
    <name evidence="11 13" type="primary">nadD</name>
    <name evidence="13" type="ORF">ENJ61_09350</name>
</gene>
<dbReference type="InterPro" id="IPR014729">
    <property type="entry name" value="Rossmann-like_a/b/a_fold"/>
</dbReference>
<evidence type="ECO:0000256" key="7">
    <source>
        <dbReference type="ARBA" id="ARBA00022741"/>
    </source>
</evidence>
<evidence type="ECO:0000256" key="9">
    <source>
        <dbReference type="ARBA" id="ARBA00023027"/>
    </source>
</evidence>
<keyword evidence="5 11" id="KW-0808">Transferase</keyword>
<protein>
    <recommendedName>
        <fullName evidence="11">Probable nicotinate-nucleotide adenylyltransferase</fullName>
        <ecNumber evidence="11">2.7.7.18</ecNumber>
    </recommendedName>
    <alternativeName>
        <fullName evidence="11">Deamido-NAD(+) diphosphorylase</fullName>
    </alternativeName>
    <alternativeName>
        <fullName evidence="11">Deamido-NAD(+) pyrophosphorylase</fullName>
    </alternativeName>
    <alternativeName>
        <fullName evidence="11">Nicotinate mononucleotide adenylyltransferase</fullName>
        <shortName evidence="11">NaMN adenylyltransferase</shortName>
    </alternativeName>
</protein>
<evidence type="ECO:0000259" key="12">
    <source>
        <dbReference type="Pfam" id="PF01467"/>
    </source>
</evidence>
<dbReference type="GO" id="GO:0005524">
    <property type="term" value="F:ATP binding"/>
    <property type="evidence" value="ECO:0007669"/>
    <property type="project" value="UniProtKB-KW"/>
</dbReference>
<keyword evidence="7 11" id="KW-0547">Nucleotide-binding</keyword>
<proteinExistence type="inferred from homology"/>
<name>A0A7C5L729_AQUAO</name>
<comment type="pathway">
    <text evidence="2 11">Cofactor biosynthesis; NAD(+) biosynthesis; deamido-NAD(+) from nicotinate D-ribonucleotide: step 1/1.</text>
</comment>
<feature type="domain" description="Cytidyltransferase-like" evidence="12">
    <location>
        <begin position="4"/>
        <end position="171"/>
    </location>
</feature>
<evidence type="ECO:0000313" key="13">
    <source>
        <dbReference type="EMBL" id="HHJ65091.1"/>
    </source>
</evidence>
<dbReference type="PANTHER" id="PTHR39321:SF3">
    <property type="entry name" value="PHOSPHOPANTETHEINE ADENYLYLTRANSFERASE"/>
    <property type="match status" value="1"/>
</dbReference>
<sequence>MFVLFGGSFDPVHIGHIVIARDVKEHLGAEKVIFIPASQAPLKEGHGAPPLDRLRMLQLAVEREEGFEVEDWEVRRGGVSYTVDTLQHLLPKLGSKPCFLLGADSVLRLHLWREPERILQLVKVVVVDRGGKMEEVRKYLKERFPHIKEGEDVLFLSVRRIDVSATEIRRRLREGKSIYCMVPERVEEYIKERGLYR</sequence>
<dbReference type="InterPro" id="IPR004821">
    <property type="entry name" value="Cyt_trans-like"/>
</dbReference>
<dbReference type="HAMAP" id="MF_00244">
    <property type="entry name" value="NaMN_adenylyltr"/>
    <property type="match status" value="1"/>
</dbReference>
<keyword evidence="6 11" id="KW-0548">Nucleotidyltransferase</keyword>
<dbReference type="EC" id="2.7.7.18" evidence="11"/>
<evidence type="ECO:0000256" key="4">
    <source>
        <dbReference type="ARBA" id="ARBA00022642"/>
    </source>
</evidence>
<keyword evidence="8 11" id="KW-0067">ATP-binding</keyword>
<evidence type="ECO:0000256" key="3">
    <source>
        <dbReference type="ARBA" id="ARBA00009014"/>
    </source>
</evidence>
<dbReference type="InterPro" id="IPR005248">
    <property type="entry name" value="NadD/NMNAT"/>
</dbReference>
<dbReference type="Gene3D" id="3.40.50.620">
    <property type="entry name" value="HUPs"/>
    <property type="match status" value="1"/>
</dbReference>
<dbReference type="Pfam" id="PF01467">
    <property type="entry name" value="CTP_transf_like"/>
    <property type="match status" value="1"/>
</dbReference>
<dbReference type="NCBIfam" id="NF000840">
    <property type="entry name" value="PRK00071.1-3"/>
    <property type="match status" value="1"/>
</dbReference>
<dbReference type="AlphaFoldDB" id="A0A7C5L729"/>